<protein>
    <recommendedName>
        <fullName evidence="5">Long-chain-fatty-acid--CoA ligase</fullName>
        <ecNumber evidence="4">6.2.1.3</ecNumber>
    </recommendedName>
    <alternativeName>
        <fullName evidence="6">Long-chain acyl-CoA synthetase</fullName>
    </alternativeName>
</protein>
<dbReference type="EC" id="6.2.1.3" evidence="4"/>
<comment type="caution">
    <text evidence="9">The sequence shown here is derived from an EMBL/GenBank/DDBJ whole genome shotgun (WGS) entry which is preliminary data.</text>
</comment>
<dbReference type="Proteomes" id="UP001595685">
    <property type="component" value="Unassembled WGS sequence"/>
</dbReference>
<keyword evidence="10" id="KW-1185">Reference proteome</keyword>
<dbReference type="InterPro" id="IPR000873">
    <property type="entry name" value="AMP-dep_synth/lig_dom"/>
</dbReference>
<dbReference type="PANTHER" id="PTHR43767:SF8">
    <property type="entry name" value="LONG-CHAIN-FATTY-ACID--COA LIGASE"/>
    <property type="match status" value="1"/>
</dbReference>
<dbReference type="InterPro" id="IPR045851">
    <property type="entry name" value="AMP-bd_C_sf"/>
</dbReference>
<evidence type="ECO:0000313" key="10">
    <source>
        <dbReference type="Proteomes" id="UP001595685"/>
    </source>
</evidence>
<reference evidence="10" key="1">
    <citation type="journal article" date="2019" name="Int. J. Syst. Evol. Microbiol.">
        <title>The Global Catalogue of Microorganisms (GCM) 10K type strain sequencing project: providing services to taxonomists for standard genome sequencing and annotation.</title>
        <authorList>
            <consortium name="The Broad Institute Genomics Platform"/>
            <consortium name="The Broad Institute Genome Sequencing Center for Infectious Disease"/>
            <person name="Wu L."/>
            <person name="Ma J."/>
        </authorList>
    </citation>
    <scope>NUCLEOTIDE SEQUENCE [LARGE SCALE GENOMIC DNA]</scope>
    <source>
        <strain evidence="10">NCAIM B.02333</strain>
    </source>
</reference>
<dbReference type="Gene3D" id="3.40.50.12780">
    <property type="entry name" value="N-terminal domain of ligase-like"/>
    <property type="match status" value="1"/>
</dbReference>
<keyword evidence="3" id="KW-0436">Ligase</keyword>
<evidence type="ECO:0000259" key="8">
    <source>
        <dbReference type="Pfam" id="PF13193"/>
    </source>
</evidence>
<feature type="domain" description="AMP-dependent synthetase/ligase" evidence="7">
    <location>
        <begin position="82"/>
        <end position="265"/>
    </location>
</feature>
<dbReference type="EMBL" id="JBHRWW010000006">
    <property type="protein sequence ID" value="MFC3688865.1"/>
    <property type="molecule type" value="Genomic_DNA"/>
</dbReference>
<organism evidence="9 10">
    <name type="scientific">Aquipuribacter hungaricus</name>
    <dbReference type="NCBI Taxonomy" id="545624"/>
    <lineage>
        <taxon>Bacteria</taxon>
        <taxon>Bacillati</taxon>
        <taxon>Actinomycetota</taxon>
        <taxon>Actinomycetes</taxon>
        <taxon>Micrococcales</taxon>
        <taxon>Intrasporangiaceae</taxon>
        <taxon>Aquipuribacter</taxon>
    </lineage>
</organism>
<dbReference type="InterPro" id="IPR042099">
    <property type="entry name" value="ANL_N_sf"/>
</dbReference>
<evidence type="ECO:0000313" key="9">
    <source>
        <dbReference type="EMBL" id="MFC3688865.1"/>
    </source>
</evidence>
<dbReference type="Pfam" id="PF00501">
    <property type="entry name" value="AMP-binding"/>
    <property type="match status" value="1"/>
</dbReference>
<comment type="subcellular location">
    <subcellularLocation>
        <location evidence="1">Membrane</location>
        <topology evidence="1">Peripheral membrane protein</topology>
    </subcellularLocation>
</comment>
<accession>A0ABV7WG85</accession>
<dbReference type="RefSeq" id="WP_340288066.1">
    <property type="nucleotide sequence ID" value="NZ_JBBEOI010000001.1"/>
</dbReference>
<dbReference type="InterPro" id="IPR025110">
    <property type="entry name" value="AMP-bd_C"/>
</dbReference>
<proteinExistence type="predicted"/>
<sequence>MSQATVTSTSVGMPAATSVPDLTRYRGQAAVVRTGSAASVWAAFCRLDGVATEVHLLDVDATAPVPQGAAVLTDAGLGTVHAVVLPDAPAAPEAVMGAGRPTRYPADPVGASEPTRWVLYSSGTTGTPTPTRHTLASLARTVRRDVRAEPFTWGLLYEPTRMAGVQVVLHAMLGGAGLVDASGHEPLAQRVQALVDGGVDALSATPTLWRLLLQTPAAAALDLRQVTLGGETADQKLLDALSRAYPRARVTHVFASTETGAAFSVGDGRAGFPRGYLEQAPGGVRLQVRDGILHVHAPDVPSAPADGWVSTGDLVEVADDRLHFRGRVGGVVNVGGVKVWPEQVEQVLREHPAVADALVSSRSNPMSGSILTAAVTTSLSDVPADLARQLRQHCAARVPAAAVPAVVRVVDVLPVTANGKLARR</sequence>
<dbReference type="Pfam" id="PF13193">
    <property type="entry name" value="AMP-binding_C"/>
    <property type="match status" value="1"/>
</dbReference>
<evidence type="ECO:0000256" key="2">
    <source>
        <dbReference type="ARBA" id="ARBA00005005"/>
    </source>
</evidence>
<evidence type="ECO:0000256" key="5">
    <source>
        <dbReference type="ARBA" id="ARBA00039545"/>
    </source>
</evidence>
<evidence type="ECO:0000256" key="3">
    <source>
        <dbReference type="ARBA" id="ARBA00022598"/>
    </source>
</evidence>
<dbReference type="SUPFAM" id="SSF56801">
    <property type="entry name" value="Acetyl-CoA synthetase-like"/>
    <property type="match status" value="1"/>
</dbReference>
<dbReference type="PANTHER" id="PTHR43767">
    <property type="entry name" value="LONG-CHAIN-FATTY-ACID--COA LIGASE"/>
    <property type="match status" value="1"/>
</dbReference>
<dbReference type="Gene3D" id="3.30.300.30">
    <property type="match status" value="1"/>
</dbReference>
<evidence type="ECO:0000256" key="1">
    <source>
        <dbReference type="ARBA" id="ARBA00004170"/>
    </source>
</evidence>
<feature type="domain" description="AMP-binding enzyme C-terminal" evidence="8">
    <location>
        <begin position="343"/>
        <end position="420"/>
    </location>
</feature>
<evidence type="ECO:0000256" key="6">
    <source>
        <dbReference type="ARBA" id="ARBA00042773"/>
    </source>
</evidence>
<evidence type="ECO:0000256" key="4">
    <source>
        <dbReference type="ARBA" id="ARBA00026121"/>
    </source>
</evidence>
<evidence type="ECO:0000259" key="7">
    <source>
        <dbReference type="Pfam" id="PF00501"/>
    </source>
</evidence>
<gene>
    <name evidence="9" type="ORF">ACFOLH_10980</name>
</gene>
<dbReference type="InterPro" id="IPR050237">
    <property type="entry name" value="ATP-dep_AMP-bd_enzyme"/>
</dbReference>
<name>A0ABV7WG85_9MICO</name>
<comment type="pathway">
    <text evidence="2">Lipid metabolism; fatty acid beta-oxidation.</text>
</comment>